<dbReference type="GO" id="GO:0016491">
    <property type="term" value="F:oxidoreductase activity"/>
    <property type="evidence" value="ECO:0007669"/>
    <property type="project" value="UniProtKB-KW"/>
</dbReference>
<keyword evidence="7" id="KW-1185">Reference proteome</keyword>
<dbReference type="Proteomes" id="UP001223978">
    <property type="component" value="Unassembled WGS sequence"/>
</dbReference>
<dbReference type="PANTHER" id="PTHR42877:SF4">
    <property type="entry name" value="FAD_NAD(P)-BINDING DOMAIN-CONTAINING PROTEIN-RELATED"/>
    <property type="match status" value="1"/>
</dbReference>
<comment type="caution">
    <text evidence="6">The sequence shown here is derived from an EMBL/GenBank/DDBJ whole genome shotgun (WGS) entry which is preliminary data.</text>
</comment>
<feature type="region of interest" description="Disordered" evidence="5">
    <location>
        <begin position="499"/>
        <end position="526"/>
    </location>
</feature>
<name>A0ABT6S611_9ACTN</name>
<evidence type="ECO:0000313" key="7">
    <source>
        <dbReference type="Proteomes" id="UP001223978"/>
    </source>
</evidence>
<dbReference type="InterPro" id="IPR036188">
    <property type="entry name" value="FAD/NAD-bd_sf"/>
</dbReference>
<feature type="compositionally biased region" description="Basic residues" evidence="5">
    <location>
        <begin position="516"/>
        <end position="526"/>
    </location>
</feature>
<evidence type="ECO:0000256" key="5">
    <source>
        <dbReference type="SAM" id="MobiDB-lite"/>
    </source>
</evidence>
<keyword evidence="3" id="KW-0274">FAD</keyword>
<dbReference type="RefSeq" id="WP_282541419.1">
    <property type="nucleotide sequence ID" value="NZ_JASCIQ010000005.1"/>
</dbReference>
<keyword evidence="4 6" id="KW-0560">Oxidoreductase</keyword>
<evidence type="ECO:0000256" key="3">
    <source>
        <dbReference type="ARBA" id="ARBA00022827"/>
    </source>
</evidence>
<dbReference type="PANTHER" id="PTHR42877">
    <property type="entry name" value="L-ORNITHINE N(5)-MONOOXYGENASE-RELATED"/>
    <property type="match status" value="1"/>
</dbReference>
<evidence type="ECO:0000256" key="4">
    <source>
        <dbReference type="ARBA" id="ARBA00023002"/>
    </source>
</evidence>
<organism evidence="6 7">
    <name type="scientific">Streptomyces cavernicola</name>
    <dbReference type="NCBI Taxonomy" id="3043613"/>
    <lineage>
        <taxon>Bacteria</taxon>
        <taxon>Bacillati</taxon>
        <taxon>Actinomycetota</taxon>
        <taxon>Actinomycetes</taxon>
        <taxon>Kitasatosporales</taxon>
        <taxon>Streptomycetaceae</taxon>
        <taxon>Streptomyces</taxon>
    </lineage>
</organism>
<feature type="compositionally biased region" description="Low complexity" evidence="5">
    <location>
        <begin position="499"/>
        <end position="515"/>
    </location>
</feature>
<dbReference type="EMBL" id="JASCIQ010000005">
    <property type="protein sequence ID" value="MDI3403470.1"/>
    <property type="molecule type" value="Genomic_DNA"/>
</dbReference>
<comment type="similarity">
    <text evidence="1">Belongs to the FAD-binding monooxygenase family.</text>
</comment>
<protein>
    <submittedName>
        <fullName evidence="6">NAD(P)/FAD-dependent oxidoreductase</fullName>
        <ecNumber evidence="6">1.14.13.-</ecNumber>
    </submittedName>
</protein>
<dbReference type="SUPFAM" id="SSF51905">
    <property type="entry name" value="FAD/NAD(P)-binding domain"/>
    <property type="match status" value="2"/>
</dbReference>
<dbReference type="InterPro" id="IPR051209">
    <property type="entry name" value="FAD-bind_Monooxygenase_sf"/>
</dbReference>
<keyword evidence="2" id="KW-0285">Flavoprotein</keyword>
<evidence type="ECO:0000313" key="6">
    <source>
        <dbReference type="EMBL" id="MDI3403470.1"/>
    </source>
</evidence>
<reference evidence="6 7" key="1">
    <citation type="submission" date="2023-05" db="EMBL/GenBank/DDBJ databases">
        <title>Draft genome sequence of Streptomyces sp. B-S-A6 isolated from a cave soil in Thailand.</title>
        <authorList>
            <person name="Chamroensaksri N."/>
            <person name="Muangham S."/>
        </authorList>
    </citation>
    <scope>NUCLEOTIDE SEQUENCE [LARGE SCALE GENOMIC DNA]</scope>
    <source>
        <strain evidence="6 7">B-S-A6</strain>
    </source>
</reference>
<dbReference type="InterPro" id="IPR020946">
    <property type="entry name" value="Flavin_mOase-like"/>
</dbReference>
<evidence type="ECO:0000256" key="1">
    <source>
        <dbReference type="ARBA" id="ARBA00010139"/>
    </source>
</evidence>
<dbReference type="EC" id="1.14.13.-" evidence="6"/>
<dbReference type="PRINTS" id="PR00469">
    <property type="entry name" value="PNDRDTASEII"/>
</dbReference>
<sequence length="526" mass="57602">MAEQEREREHVRVAVIGSGFGGLGAAVRLRREGITDFVVLERADSVGGTWRDNSYPGCACDVPSHLYSFSFAPNPDWPRAFSGQRHIREYLEQVADVFRLRPHIRFDSEVKELRWNTAELHWEIETVRGHLTADVVVSAAGPLSDPKMPNIPGLDSFEGKVFHSARWDHDYDLRGKRVAMIGTGASAIQIVPAIQPEVGSLTLFQRTPPWVMPRADRAISGVERWLHKQLPFTTQARRGLLWGIRELQVQAFTKRPNELGLVESLAKANMRRAIKDPALRAKLTPDYRIGCKRILLSNTYYPALAQPNVDVVASGLSEVRGNTLVASDGTETEVDAIIFGTGFHVTDMPIAERVIGAEGIALAEHWKGGVQSMRGATVDGFPNFMTVIGPNTGLGNSSMILMIEAQLNYLADYMRQLDVLGGKAALDARPAAVTAWNAKVQERMKRTVWNTGGCTSWYLDENGVNTTVWPGTTTEFRAATKRVDLGEYEVVRPPKPVEAAAASAAPAASAASAAKPGRKKKAEAGA</sequence>
<proteinExistence type="inferred from homology"/>
<dbReference type="Pfam" id="PF00743">
    <property type="entry name" value="FMO-like"/>
    <property type="match status" value="1"/>
</dbReference>
<accession>A0ABT6S611</accession>
<dbReference type="Gene3D" id="3.50.50.60">
    <property type="entry name" value="FAD/NAD(P)-binding domain"/>
    <property type="match status" value="2"/>
</dbReference>
<gene>
    <name evidence="6" type="ORF">QIS96_06480</name>
</gene>
<evidence type="ECO:0000256" key="2">
    <source>
        <dbReference type="ARBA" id="ARBA00022630"/>
    </source>
</evidence>